<dbReference type="SUPFAM" id="SSF48403">
    <property type="entry name" value="Ankyrin repeat"/>
    <property type="match status" value="1"/>
</dbReference>
<dbReference type="EMBL" id="BPVZ01000300">
    <property type="protein sequence ID" value="GKV49453.1"/>
    <property type="molecule type" value="Genomic_DNA"/>
</dbReference>
<dbReference type="PROSITE" id="PS50088">
    <property type="entry name" value="ANK_REPEAT"/>
    <property type="match status" value="1"/>
</dbReference>
<dbReference type="SMART" id="SM00248">
    <property type="entry name" value="ANK"/>
    <property type="match status" value="2"/>
</dbReference>
<dbReference type="PANTHER" id="PTHR47303">
    <property type="match status" value="1"/>
</dbReference>
<evidence type="ECO:0000313" key="3">
    <source>
        <dbReference type="Proteomes" id="UP001054252"/>
    </source>
</evidence>
<evidence type="ECO:0000313" key="2">
    <source>
        <dbReference type="EMBL" id="GKV49453.1"/>
    </source>
</evidence>
<keyword evidence="1" id="KW-0040">ANK repeat</keyword>
<dbReference type="Gene3D" id="1.25.40.20">
    <property type="entry name" value="Ankyrin repeat-containing domain"/>
    <property type="match status" value="1"/>
</dbReference>
<dbReference type="Pfam" id="PF00023">
    <property type="entry name" value="Ank"/>
    <property type="match status" value="1"/>
</dbReference>
<comment type="caution">
    <text evidence="2">The sequence shown here is derived from an EMBL/GenBank/DDBJ whole genome shotgun (WGS) entry which is preliminary data.</text>
</comment>
<accession>A0AAV5MIY5</accession>
<dbReference type="InterPro" id="IPR002110">
    <property type="entry name" value="Ankyrin_rpt"/>
</dbReference>
<evidence type="ECO:0000256" key="1">
    <source>
        <dbReference type="PROSITE-ProRule" id="PRU00023"/>
    </source>
</evidence>
<name>A0AAV5MIY5_9ROSI</name>
<sequence length="159" mass="17571">MTEDSHLVELGKSIRKGDWNAVKQFFDRHPLDTIILSDKGYTALHFAIAVGKYKIAKELIKMMSETDLEKKITTSIGGETALSFVVKRGITDLARCIVEKNEKLLTIEEDEGYIPVTAACARGHKETTHYLYSVTPSEVFLPQNGNHGICLVSSGVDDG</sequence>
<dbReference type="AlphaFoldDB" id="A0AAV5MIY5"/>
<feature type="repeat" description="ANK" evidence="1">
    <location>
        <begin position="39"/>
        <end position="71"/>
    </location>
</feature>
<keyword evidence="3" id="KW-1185">Reference proteome</keyword>
<dbReference type="Proteomes" id="UP001054252">
    <property type="component" value="Unassembled WGS sequence"/>
</dbReference>
<protein>
    <recommendedName>
        <fullName evidence="4">Ankyrin repeat protein</fullName>
    </recommendedName>
</protein>
<evidence type="ECO:0008006" key="4">
    <source>
        <dbReference type="Google" id="ProtNLM"/>
    </source>
</evidence>
<dbReference type="InterPro" id="IPR036770">
    <property type="entry name" value="Ankyrin_rpt-contain_sf"/>
</dbReference>
<gene>
    <name evidence="2" type="ORF">SLEP1_g56204</name>
</gene>
<dbReference type="PANTHER" id="PTHR47303:SF1">
    <property type="entry name" value="NF-KAPPA-B INHIBITOR BETA"/>
    <property type="match status" value="1"/>
</dbReference>
<reference evidence="2 3" key="1">
    <citation type="journal article" date="2021" name="Commun. Biol.">
        <title>The genome of Shorea leprosula (Dipterocarpaceae) highlights the ecological relevance of drought in aseasonal tropical rainforests.</title>
        <authorList>
            <person name="Ng K.K.S."/>
            <person name="Kobayashi M.J."/>
            <person name="Fawcett J.A."/>
            <person name="Hatakeyama M."/>
            <person name="Paape T."/>
            <person name="Ng C.H."/>
            <person name="Ang C.C."/>
            <person name="Tnah L.H."/>
            <person name="Lee C.T."/>
            <person name="Nishiyama T."/>
            <person name="Sese J."/>
            <person name="O'Brien M.J."/>
            <person name="Copetti D."/>
            <person name="Mohd Noor M.I."/>
            <person name="Ong R.C."/>
            <person name="Putra M."/>
            <person name="Sireger I.Z."/>
            <person name="Indrioko S."/>
            <person name="Kosugi Y."/>
            <person name="Izuno A."/>
            <person name="Isagi Y."/>
            <person name="Lee S.L."/>
            <person name="Shimizu K.K."/>
        </authorList>
    </citation>
    <scope>NUCLEOTIDE SEQUENCE [LARGE SCALE GENOMIC DNA]</scope>
    <source>
        <strain evidence="2">214</strain>
    </source>
</reference>
<organism evidence="2 3">
    <name type="scientific">Rubroshorea leprosula</name>
    <dbReference type="NCBI Taxonomy" id="152421"/>
    <lineage>
        <taxon>Eukaryota</taxon>
        <taxon>Viridiplantae</taxon>
        <taxon>Streptophyta</taxon>
        <taxon>Embryophyta</taxon>
        <taxon>Tracheophyta</taxon>
        <taxon>Spermatophyta</taxon>
        <taxon>Magnoliopsida</taxon>
        <taxon>eudicotyledons</taxon>
        <taxon>Gunneridae</taxon>
        <taxon>Pentapetalae</taxon>
        <taxon>rosids</taxon>
        <taxon>malvids</taxon>
        <taxon>Malvales</taxon>
        <taxon>Dipterocarpaceae</taxon>
        <taxon>Rubroshorea</taxon>
    </lineage>
</organism>
<dbReference type="PROSITE" id="PS50297">
    <property type="entry name" value="ANK_REP_REGION"/>
    <property type="match status" value="1"/>
</dbReference>
<proteinExistence type="predicted"/>